<evidence type="ECO:0000256" key="1">
    <source>
        <dbReference type="SAM" id="SignalP"/>
    </source>
</evidence>
<evidence type="ECO:0000313" key="3">
    <source>
        <dbReference type="Proteomes" id="UP000291022"/>
    </source>
</evidence>
<reference evidence="2" key="2">
    <citation type="submission" date="2025-08" db="UniProtKB">
        <authorList>
            <consortium name="Ensembl"/>
        </authorList>
    </citation>
    <scope>IDENTIFICATION</scope>
</reference>
<reference evidence="3" key="1">
    <citation type="submission" date="2016-06" db="EMBL/GenBank/DDBJ databases">
        <title>De novo assembly and RNA-Seq shows season-dependent expression and editing in black bear kidneys.</title>
        <authorList>
            <person name="Korstanje R."/>
            <person name="Srivastava A."/>
            <person name="Sarsani V.K."/>
            <person name="Sheehan S.M."/>
            <person name="Seger R.L."/>
            <person name="Barter M.E."/>
            <person name="Lindqvist C."/>
            <person name="Brody L.C."/>
            <person name="Mullikin J.C."/>
        </authorList>
    </citation>
    <scope>NUCLEOTIDE SEQUENCE [LARGE SCALE GENOMIC DNA]</scope>
</reference>
<accession>A0A452RZE0</accession>
<dbReference type="Gene3D" id="1.20.5.540">
    <property type="entry name" value="Single helix bin"/>
    <property type="match status" value="1"/>
</dbReference>
<protein>
    <submittedName>
        <fullName evidence="2">Uncharacterized protein</fullName>
    </submittedName>
</protein>
<keyword evidence="3" id="KW-1185">Reference proteome</keyword>
<name>A0A452RZE0_URSAM</name>
<reference evidence="2" key="3">
    <citation type="submission" date="2025-09" db="UniProtKB">
        <authorList>
            <consortium name="Ensembl"/>
        </authorList>
    </citation>
    <scope>IDENTIFICATION</scope>
</reference>
<dbReference type="OMA" id="KEEMAWF"/>
<dbReference type="AlphaFoldDB" id="A0A452RZE0"/>
<proteinExistence type="predicted"/>
<dbReference type="STRING" id="9643.ENSUAMP00000024931"/>
<feature type="signal peptide" evidence="1">
    <location>
        <begin position="1"/>
        <end position="34"/>
    </location>
</feature>
<organism evidence="2 3">
    <name type="scientific">Ursus americanus</name>
    <name type="common">American black bear</name>
    <name type="synonym">Euarctos americanus</name>
    <dbReference type="NCBI Taxonomy" id="9643"/>
    <lineage>
        <taxon>Eukaryota</taxon>
        <taxon>Metazoa</taxon>
        <taxon>Chordata</taxon>
        <taxon>Craniata</taxon>
        <taxon>Vertebrata</taxon>
        <taxon>Euteleostomi</taxon>
        <taxon>Mammalia</taxon>
        <taxon>Eutheria</taxon>
        <taxon>Laurasiatheria</taxon>
        <taxon>Carnivora</taxon>
        <taxon>Caniformia</taxon>
        <taxon>Ursidae</taxon>
        <taxon>Ursus</taxon>
    </lineage>
</organism>
<sequence length="162" mass="17849">MATLLLEHTGCHCFCAYLSLWLCIQNVVPLGTTAKKEMGWFWSQNTGSNGPLSPHILSTSHFQGVSLWLVSLVGLRKRPEDNPAVPVWNGCLDYCVLPCRTGSYVKNYDIDLPPACHLPATQRKVLLICTDPLCLQIPLGLRISGVPCRATGVEKYPGSSYF</sequence>
<dbReference type="Ensembl" id="ENSUAMT00000027832.1">
    <property type="protein sequence ID" value="ENSUAMP00000024931.1"/>
    <property type="gene ID" value="ENSUAMG00000019439.1"/>
</dbReference>
<feature type="chain" id="PRO_5019262197" evidence="1">
    <location>
        <begin position="35"/>
        <end position="162"/>
    </location>
</feature>
<dbReference type="GeneTree" id="ENSGT00940000166172"/>
<dbReference type="Proteomes" id="UP000291022">
    <property type="component" value="Unassembled WGS sequence"/>
</dbReference>
<keyword evidence="1" id="KW-0732">Signal</keyword>
<evidence type="ECO:0000313" key="2">
    <source>
        <dbReference type="Ensembl" id="ENSUAMP00000024931.1"/>
    </source>
</evidence>